<dbReference type="InterPro" id="IPR039889">
    <property type="entry name" value="CCD33"/>
</dbReference>
<feature type="compositionally biased region" description="Basic and acidic residues" evidence="2">
    <location>
        <begin position="284"/>
        <end position="299"/>
    </location>
</feature>
<keyword evidence="1" id="KW-0175">Coiled coil</keyword>
<feature type="coiled-coil region" evidence="1">
    <location>
        <begin position="219"/>
        <end position="246"/>
    </location>
</feature>
<evidence type="ECO:0000256" key="1">
    <source>
        <dbReference type="SAM" id="Coils"/>
    </source>
</evidence>
<organism evidence="3 4">
    <name type="scientific">Salvator merianae</name>
    <name type="common">Argentine black and white tegu</name>
    <name type="synonym">Tupinambis merianae</name>
    <dbReference type="NCBI Taxonomy" id="96440"/>
    <lineage>
        <taxon>Eukaryota</taxon>
        <taxon>Metazoa</taxon>
        <taxon>Chordata</taxon>
        <taxon>Craniata</taxon>
        <taxon>Vertebrata</taxon>
        <taxon>Euteleostomi</taxon>
        <taxon>Lepidosauria</taxon>
        <taxon>Squamata</taxon>
        <taxon>Bifurcata</taxon>
        <taxon>Unidentata</taxon>
        <taxon>Episquamata</taxon>
        <taxon>Laterata</taxon>
        <taxon>Teiioidea</taxon>
        <taxon>Teiidae</taxon>
        <taxon>Salvator</taxon>
    </lineage>
</organism>
<feature type="region of interest" description="Disordered" evidence="2">
    <location>
        <begin position="284"/>
        <end position="306"/>
    </location>
</feature>
<reference evidence="3" key="1">
    <citation type="submission" date="2025-08" db="UniProtKB">
        <authorList>
            <consortium name="Ensembl"/>
        </authorList>
    </citation>
    <scope>IDENTIFICATION</scope>
</reference>
<feature type="coiled-coil region" evidence="1">
    <location>
        <begin position="8"/>
        <end position="42"/>
    </location>
</feature>
<keyword evidence="4" id="KW-1185">Reference proteome</keyword>
<feature type="coiled-coil region" evidence="1">
    <location>
        <begin position="71"/>
        <end position="153"/>
    </location>
</feature>
<dbReference type="Ensembl" id="ENSSMRT00000034412.1">
    <property type="protein sequence ID" value="ENSSMRP00000029496.1"/>
    <property type="gene ID" value="ENSSMRG00000022673.1"/>
</dbReference>
<sequence length="306" mass="35332">MDNYRSALQKMADDILSLRQHVTKLEAENSSLRRSLAMHEDVGRALFQDMDLDAMTKAEIVDRILALKQKLSSGAREMARMKDRVQKLQNELIRKNDREKDLMMLQRAHQQQQLVLRKYQAKVAKMQALEDAVKKQEKVIERMEMMLQEKMKDRFKDNSYFSGGAIGAAPGDSWSKGVYSTLLMENMRLRDELGKSCYRSPIILQQQALPDTFSNSTEKLTLITKLEKAEARIHALECQLEDSARNWGREKQDYSTRLLEQDLGFARSPSSLLLQDILLEEKERSKNEARRSPKGDLAKKVISTHQ</sequence>
<reference evidence="3" key="2">
    <citation type="submission" date="2025-09" db="UniProtKB">
        <authorList>
            <consortium name="Ensembl"/>
        </authorList>
    </citation>
    <scope>IDENTIFICATION</scope>
</reference>
<dbReference type="PANTHER" id="PTHR21623:SF2">
    <property type="entry name" value="COILED-COIL DOMAIN-CONTAINING PROTEIN 33"/>
    <property type="match status" value="1"/>
</dbReference>
<evidence type="ECO:0000256" key="2">
    <source>
        <dbReference type="SAM" id="MobiDB-lite"/>
    </source>
</evidence>
<dbReference type="GeneTree" id="ENSGT00390000017366"/>
<dbReference type="Proteomes" id="UP000694421">
    <property type="component" value="Unplaced"/>
</dbReference>
<dbReference type="PANTHER" id="PTHR21623">
    <property type="entry name" value="SPERIOLIN-BINDING FACTOR"/>
    <property type="match status" value="1"/>
</dbReference>
<dbReference type="AlphaFoldDB" id="A0A8D0ECD5"/>
<accession>A0A8D0ECD5</accession>
<proteinExistence type="predicted"/>
<dbReference type="OMA" id="QKDLQHH"/>
<protein>
    <recommendedName>
        <fullName evidence="5">Coiled-coil domain containing 33</fullName>
    </recommendedName>
</protein>
<evidence type="ECO:0000313" key="4">
    <source>
        <dbReference type="Proteomes" id="UP000694421"/>
    </source>
</evidence>
<evidence type="ECO:0000313" key="3">
    <source>
        <dbReference type="Ensembl" id="ENSSMRP00000029496.1"/>
    </source>
</evidence>
<evidence type="ECO:0008006" key="5">
    <source>
        <dbReference type="Google" id="ProtNLM"/>
    </source>
</evidence>
<name>A0A8D0ECD5_SALMN</name>
<dbReference type="GO" id="GO:0005777">
    <property type="term" value="C:peroxisome"/>
    <property type="evidence" value="ECO:0007669"/>
    <property type="project" value="TreeGrafter"/>
</dbReference>